<dbReference type="InterPro" id="IPR010369">
    <property type="entry name" value="SOK"/>
</dbReference>
<evidence type="ECO:0000256" key="5">
    <source>
        <dbReference type="ARBA" id="ARBA00023136"/>
    </source>
</evidence>
<evidence type="ECO:0000256" key="7">
    <source>
        <dbReference type="ARBA" id="ARBA00024211"/>
    </source>
</evidence>
<protein>
    <recommendedName>
        <fullName evidence="10">SOSEKI DIX-like domain-containing protein</fullName>
    </recommendedName>
</protein>
<comment type="similarity">
    <text evidence="7">Belongs to the SOSEKI family.</text>
</comment>
<keyword evidence="5" id="KW-0472">Membrane</keyword>
<dbReference type="GO" id="GO:0090708">
    <property type="term" value="P:specification of plant organ axis polarity"/>
    <property type="evidence" value="ECO:0007669"/>
    <property type="project" value="UniProtKB-ARBA"/>
</dbReference>
<dbReference type="Proteomes" id="UP000327013">
    <property type="component" value="Chromosome 1"/>
</dbReference>
<dbReference type="GO" id="GO:0051258">
    <property type="term" value="P:protein polymerization"/>
    <property type="evidence" value="ECO:0007669"/>
    <property type="project" value="UniProtKB-ARBA"/>
</dbReference>
<dbReference type="GO" id="GO:0005886">
    <property type="term" value="C:plasma membrane"/>
    <property type="evidence" value="ECO:0007669"/>
    <property type="project" value="UniProtKB-SubCell"/>
</dbReference>
<comment type="subunit">
    <text evidence="8">Homodimer. Forms long polymer filaments with other SOKs proteins polymers (e.g. SOK1, SOK2, SOK3 and SOK4) crucial for polar localization and biological activity. Binds to ANGUSTIFOLIA (AN).</text>
</comment>
<keyword evidence="2" id="KW-0217">Developmental protein</keyword>
<keyword evidence="6" id="KW-0131">Cell cycle</keyword>
<dbReference type="PIRSF" id="PIRSF031043">
    <property type="entry name" value="UCP031043"/>
    <property type="match status" value="1"/>
</dbReference>
<dbReference type="OrthoDB" id="1280899at2759"/>
<evidence type="ECO:0000256" key="3">
    <source>
        <dbReference type="ARBA" id="ARBA00022475"/>
    </source>
</evidence>
<dbReference type="PANTHER" id="PTHR31083">
    <property type="entry name" value="UPSTREAM OF FLC PROTEIN (DUF966)"/>
    <property type="match status" value="1"/>
</dbReference>
<evidence type="ECO:0000259" key="10">
    <source>
        <dbReference type="Pfam" id="PF06136"/>
    </source>
</evidence>
<reference evidence="11 12" key="1">
    <citation type="submission" date="2019-06" db="EMBL/GenBank/DDBJ databases">
        <title>A chromosomal-level reference genome of Carpinus fangiana (Coryloideae, Betulaceae).</title>
        <authorList>
            <person name="Yang X."/>
            <person name="Wang Z."/>
            <person name="Zhang L."/>
            <person name="Hao G."/>
            <person name="Liu J."/>
            <person name="Yang Y."/>
        </authorList>
    </citation>
    <scope>NUCLEOTIDE SEQUENCE [LARGE SCALE GENOMIC DNA]</scope>
    <source>
        <strain evidence="11">Cfa_2016G</strain>
        <tissue evidence="11">Leaf</tissue>
    </source>
</reference>
<proteinExistence type="inferred from homology"/>
<dbReference type="InterPro" id="IPR048351">
    <property type="entry name" value="SOK_DIX"/>
</dbReference>
<dbReference type="GO" id="GO:0051301">
    <property type="term" value="P:cell division"/>
    <property type="evidence" value="ECO:0007669"/>
    <property type="project" value="UniProtKB-KW"/>
</dbReference>
<evidence type="ECO:0000256" key="6">
    <source>
        <dbReference type="ARBA" id="ARBA00023306"/>
    </source>
</evidence>
<name>A0A5N6QC09_9ROSI</name>
<dbReference type="Pfam" id="PF06136">
    <property type="entry name" value="SOK"/>
    <property type="match status" value="1"/>
</dbReference>
<keyword evidence="3" id="KW-1003">Cell membrane</keyword>
<feature type="region of interest" description="Disordered" evidence="9">
    <location>
        <begin position="145"/>
        <end position="166"/>
    </location>
</feature>
<feature type="domain" description="SOSEKI DIX-like" evidence="10">
    <location>
        <begin position="42"/>
        <end position="130"/>
    </location>
</feature>
<dbReference type="GO" id="GO:2000067">
    <property type="term" value="P:regulation of root morphogenesis"/>
    <property type="evidence" value="ECO:0007669"/>
    <property type="project" value="UniProtKB-ARBA"/>
</dbReference>
<comment type="subcellular location">
    <subcellularLocation>
        <location evidence="1">Cell membrane</location>
        <topology evidence="1">Peripheral membrane protein</topology>
        <orientation evidence="1">Cytoplasmic side</orientation>
    </subcellularLocation>
</comment>
<dbReference type="PANTHER" id="PTHR31083:SF4">
    <property type="entry name" value="PROTEIN SOSEKI 4-RELATED"/>
    <property type="match status" value="1"/>
</dbReference>
<evidence type="ECO:0000313" key="12">
    <source>
        <dbReference type="Proteomes" id="UP000327013"/>
    </source>
</evidence>
<dbReference type="AlphaFoldDB" id="A0A5N6QC09"/>
<organism evidence="11 12">
    <name type="scientific">Carpinus fangiana</name>
    <dbReference type="NCBI Taxonomy" id="176857"/>
    <lineage>
        <taxon>Eukaryota</taxon>
        <taxon>Viridiplantae</taxon>
        <taxon>Streptophyta</taxon>
        <taxon>Embryophyta</taxon>
        <taxon>Tracheophyta</taxon>
        <taxon>Spermatophyta</taxon>
        <taxon>Magnoliopsida</taxon>
        <taxon>eudicotyledons</taxon>
        <taxon>Gunneridae</taxon>
        <taxon>Pentapetalae</taxon>
        <taxon>rosids</taxon>
        <taxon>fabids</taxon>
        <taxon>Fagales</taxon>
        <taxon>Betulaceae</taxon>
        <taxon>Carpinus</taxon>
    </lineage>
</organism>
<keyword evidence="12" id="KW-1185">Reference proteome</keyword>
<gene>
    <name evidence="11" type="ORF">FH972_001521</name>
</gene>
<evidence type="ECO:0000256" key="2">
    <source>
        <dbReference type="ARBA" id="ARBA00022473"/>
    </source>
</evidence>
<evidence type="ECO:0000256" key="4">
    <source>
        <dbReference type="ARBA" id="ARBA00022618"/>
    </source>
</evidence>
<feature type="compositionally biased region" description="Low complexity" evidence="9">
    <location>
        <begin position="145"/>
        <end position="164"/>
    </location>
</feature>
<dbReference type="EMBL" id="CM017321">
    <property type="protein sequence ID" value="KAE7996832.1"/>
    <property type="molecule type" value="Genomic_DNA"/>
</dbReference>
<feature type="region of interest" description="Disordered" evidence="9">
    <location>
        <begin position="250"/>
        <end position="274"/>
    </location>
</feature>
<evidence type="ECO:0000256" key="1">
    <source>
        <dbReference type="ARBA" id="ARBA00004413"/>
    </source>
</evidence>
<feature type="compositionally biased region" description="Basic and acidic residues" evidence="9">
    <location>
        <begin position="207"/>
        <end position="217"/>
    </location>
</feature>
<keyword evidence="4" id="KW-0132">Cell division</keyword>
<feature type="region of interest" description="Disordered" evidence="9">
    <location>
        <begin position="199"/>
        <end position="223"/>
    </location>
</feature>
<evidence type="ECO:0000313" key="11">
    <source>
        <dbReference type="EMBL" id="KAE7996832.1"/>
    </source>
</evidence>
<evidence type="ECO:0000256" key="9">
    <source>
        <dbReference type="SAM" id="MobiDB-lite"/>
    </source>
</evidence>
<sequence length="300" mass="33736">MAADSRGTAVLCMPRQWQDRETSPERNKIWFEPKSKAAEQKVPVIYYLSRNGQLEHPHFMEVPLSSPKGLYLRDVMNRLDFLRGEGMADLYSWSSKRSYKNGFVWQDLSKNEFIYPCHGHEYVLKGSQLLQTSLSFRSSETAVSSSTSNISSETNSTSSVDSVNAPVIPRKKNQSWSSFRDLREYQVYEAKTVGEFAGKAANAATQTEDKGRGRGEDREEAEEYCEGSTAITELSGEEVSLAFSKSLARSMKDDGSADTRNQTVESDRPSGRMKPSTVLMQLIRCGSRRIRDCELTASKD</sequence>
<dbReference type="InterPro" id="IPR021182">
    <property type="entry name" value="SOK_magnoliopsida"/>
</dbReference>
<evidence type="ECO:0000256" key="8">
    <source>
        <dbReference type="ARBA" id="ARBA00046534"/>
    </source>
</evidence>
<dbReference type="GO" id="GO:0051302">
    <property type="term" value="P:regulation of cell division"/>
    <property type="evidence" value="ECO:0007669"/>
    <property type="project" value="UniProtKB-ARBA"/>
</dbReference>
<accession>A0A5N6QC09</accession>